<reference evidence="2" key="1">
    <citation type="submission" date="2020-06" db="EMBL/GenBank/DDBJ databases">
        <title>Unique genomic features of the anaerobic methanotrophic archaea.</title>
        <authorList>
            <person name="Chadwick G.L."/>
            <person name="Skennerton C.T."/>
            <person name="Laso-Perez R."/>
            <person name="Leu A.O."/>
            <person name="Speth D.R."/>
            <person name="Yu H."/>
            <person name="Morgan-Lang C."/>
            <person name="Hatzenpichler R."/>
            <person name="Goudeau D."/>
            <person name="Malmstrom R."/>
            <person name="Brazelton W.J."/>
            <person name="Woyke T."/>
            <person name="Hallam S.J."/>
            <person name="Tyson G.W."/>
            <person name="Wegener G."/>
            <person name="Boetius A."/>
            <person name="Orphan V."/>
        </authorList>
    </citation>
    <scope>NUCLEOTIDE SEQUENCE</scope>
</reference>
<evidence type="ECO:0000259" key="1">
    <source>
        <dbReference type="Pfam" id="PF04965"/>
    </source>
</evidence>
<dbReference type="AlphaFoldDB" id="A0A7G9YSP3"/>
<accession>A0A7G9YSP3</accession>
<evidence type="ECO:0000313" key="2">
    <source>
        <dbReference type="EMBL" id="QNO51027.1"/>
    </source>
</evidence>
<organism evidence="2">
    <name type="scientific">Candidatus Methanophagaceae archaeon ANME-1 ERB6</name>
    <dbReference type="NCBI Taxonomy" id="2759912"/>
    <lineage>
        <taxon>Archaea</taxon>
        <taxon>Methanobacteriati</taxon>
        <taxon>Methanobacteriota</taxon>
        <taxon>Stenosarchaea group</taxon>
        <taxon>Methanomicrobia</taxon>
        <taxon>Candidatus Methanophagales</taxon>
        <taxon>Candidatus Methanophagaceae</taxon>
    </lineage>
</organism>
<dbReference type="SUPFAM" id="SSF160719">
    <property type="entry name" value="gpW/gp25-like"/>
    <property type="match status" value="1"/>
</dbReference>
<dbReference type="InterPro" id="IPR007048">
    <property type="entry name" value="IraD/Gp25-like"/>
</dbReference>
<gene>
    <name evidence="2" type="ORF">EDLMLJLI_00020</name>
</gene>
<name>A0A7G9YSP3_9EURY</name>
<protein>
    <recommendedName>
        <fullName evidence="1">IraD/Gp25-like domain-containing protein</fullName>
    </recommendedName>
</protein>
<dbReference type="EMBL" id="MT631458">
    <property type="protein sequence ID" value="QNO51027.1"/>
    <property type="molecule type" value="Genomic_DNA"/>
</dbReference>
<dbReference type="Pfam" id="PF04965">
    <property type="entry name" value="GPW_gp25"/>
    <property type="match status" value="1"/>
</dbReference>
<dbReference type="Gene3D" id="3.10.450.40">
    <property type="match status" value="1"/>
</dbReference>
<sequence length="131" mass="14816">MAKEFLGRGWRFPVNVTPAGKILMSVHEADIKEAIWLILSTSKGERVMRPDFGCGIYEFVFATINTTTIGLIEASVREALTLWEPRIELINVNVATGKAEEGMLLISIDYRVRTTNNEFNLVYPFYLKEGT</sequence>
<proteinExistence type="predicted"/>
<feature type="domain" description="IraD/Gp25-like" evidence="1">
    <location>
        <begin position="27"/>
        <end position="116"/>
    </location>
</feature>